<reference evidence="2" key="1">
    <citation type="journal article" date="2012" name="Nature">
        <title>The oyster genome reveals stress adaptation and complexity of shell formation.</title>
        <authorList>
            <person name="Zhang G."/>
            <person name="Fang X."/>
            <person name="Guo X."/>
            <person name="Li L."/>
            <person name="Luo R."/>
            <person name="Xu F."/>
            <person name="Yang P."/>
            <person name="Zhang L."/>
            <person name="Wang X."/>
            <person name="Qi H."/>
            <person name="Xiong Z."/>
            <person name="Que H."/>
            <person name="Xie Y."/>
            <person name="Holland P.W."/>
            <person name="Paps J."/>
            <person name="Zhu Y."/>
            <person name="Wu F."/>
            <person name="Chen Y."/>
            <person name="Wang J."/>
            <person name="Peng C."/>
            <person name="Meng J."/>
            <person name="Yang L."/>
            <person name="Liu J."/>
            <person name="Wen B."/>
            <person name="Zhang N."/>
            <person name="Huang Z."/>
            <person name="Zhu Q."/>
            <person name="Feng Y."/>
            <person name="Mount A."/>
            <person name="Hedgecock D."/>
            <person name="Xu Z."/>
            <person name="Liu Y."/>
            <person name="Domazet-Loso T."/>
            <person name="Du Y."/>
            <person name="Sun X."/>
            <person name="Zhang S."/>
            <person name="Liu B."/>
            <person name="Cheng P."/>
            <person name="Jiang X."/>
            <person name="Li J."/>
            <person name="Fan D."/>
            <person name="Wang W."/>
            <person name="Fu W."/>
            <person name="Wang T."/>
            <person name="Wang B."/>
            <person name="Zhang J."/>
            <person name="Peng Z."/>
            <person name="Li Y."/>
            <person name="Li N."/>
            <person name="Wang J."/>
            <person name="Chen M."/>
            <person name="He Y."/>
            <person name="Tan F."/>
            <person name="Song X."/>
            <person name="Zheng Q."/>
            <person name="Huang R."/>
            <person name="Yang H."/>
            <person name="Du X."/>
            <person name="Chen L."/>
            <person name="Yang M."/>
            <person name="Gaffney P.M."/>
            <person name="Wang S."/>
            <person name="Luo L."/>
            <person name="She Z."/>
            <person name="Ming Y."/>
            <person name="Huang W."/>
            <person name="Zhang S."/>
            <person name="Huang B."/>
            <person name="Zhang Y."/>
            <person name="Qu T."/>
            <person name="Ni P."/>
            <person name="Miao G."/>
            <person name="Wang J."/>
            <person name="Wang Q."/>
            <person name="Steinberg C.E."/>
            <person name="Wang H."/>
            <person name="Li N."/>
            <person name="Qian L."/>
            <person name="Zhang G."/>
            <person name="Li Y."/>
            <person name="Yang H."/>
            <person name="Liu X."/>
            <person name="Wang J."/>
            <person name="Yin Y."/>
            <person name="Wang J."/>
        </authorList>
    </citation>
    <scope>NUCLEOTIDE SEQUENCE [LARGE SCALE GENOMIC DNA]</scope>
    <source>
        <strain evidence="2">05x7-T-G4-1.051#20</strain>
    </source>
</reference>
<dbReference type="HOGENOM" id="CLU_383686_0_0_1"/>
<gene>
    <name evidence="2" type="ORF">CGI_10001523</name>
</gene>
<dbReference type="EMBL" id="JH817819">
    <property type="protein sequence ID" value="EKC22756.1"/>
    <property type="molecule type" value="Genomic_DNA"/>
</dbReference>
<evidence type="ECO:0000256" key="1">
    <source>
        <dbReference type="SAM" id="MobiDB-lite"/>
    </source>
</evidence>
<sequence length="721" mass="79805">MTILYNLFRTPQEDSKKMENIKVTDGQWHVKIGKKWHMRSNFIFSILYEVAHPQDSIYVVDVTTDDGQKGEAFFKAGDLHNPKDFQTALNRTFRIGTLLCHFKQTELLHLVANLASEARKRAQSVTYRRRTIANAGRQDGTSLIFLSPTQILDLTTGSLIHPMDCPLIWLRGDLCQLRGPKLDLARHIQIPTGSLALQHFIEKAEGILNDNIGPAILAWSAMYGLNLYTKWIEELRHFNLPLLFGPPTAGKTLIAQCAAWLTGCSELHIASRCTLAFITSWLTTSSLPFVWDDPTSSDEVSQLAIDLGNGAVRGRANDETRKPLTGCLVTANFDMSAAYKYFSRLFVLKIEKTKHQKKTGDARRLEDAAREASSALPVVLSALNTVTAADVNKEVENLQSVLRMDIRILEGIALPMVLARMVLNAARRYDLMGAVLAYIKDILVPYYQECLTPADQEVTGAENLTLEDSAFADILRVCNLPHEDQVATIVSNSFVAVRADQVKAKKVREQVVKVGGKTNHSVRLRGKPKKCLYLPKKILSSEQWETLASAILKEAPTAHPAPPAEDQMEEGPQLATPATSPKPIAAPTTHPAPPAEDQMEEGPRLATLTTSLKPTAAFIPPTPQTDEEMEVSTPSVPDTSAGVPTCSAKASPCLPFPVRKSNSETETCFKCKRVGSKYLHWIGCDSCGKWYHRKCTNMTNKEYVSLNGDSTWHCVVCKPDS</sequence>
<dbReference type="Pfam" id="PF00628">
    <property type="entry name" value="PHD"/>
    <property type="match status" value="1"/>
</dbReference>
<name>K1QM84_MAGGI</name>
<dbReference type="InterPro" id="IPR001965">
    <property type="entry name" value="Znf_PHD"/>
</dbReference>
<dbReference type="InterPro" id="IPR019786">
    <property type="entry name" value="Zinc_finger_PHD-type_CS"/>
</dbReference>
<dbReference type="PROSITE" id="PS50016">
    <property type="entry name" value="ZF_PHD_2"/>
    <property type="match status" value="1"/>
</dbReference>
<dbReference type="InterPro" id="IPR019787">
    <property type="entry name" value="Znf_PHD-finger"/>
</dbReference>
<accession>K1QM84</accession>
<dbReference type="AlphaFoldDB" id="K1QM84"/>
<dbReference type="Gene3D" id="3.30.40.10">
    <property type="entry name" value="Zinc/RING finger domain, C3HC4 (zinc finger)"/>
    <property type="match status" value="1"/>
</dbReference>
<dbReference type="PROSITE" id="PS01359">
    <property type="entry name" value="ZF_PHD_1"/>
    <property type="match status" value="1"/>
</dbReference>
<organism evidence="2">
    <name type="scientific">Magallana gigas</name>
    <name type="common">Pacific oyster</name>
    <name type="synonym">Crassostrea gigas</name>
    <dbReference type="NCBI Taxonomy" id="29159"/>
    <lineage>
        <taxon>Eukaryota</taxon>
        <taxon>Metazoa</taxon>
        <taxon>Spiralia</taxon>
        <taxon>Lophotrochozoa</taxon>
        <taxon>Mollusca</taxon>
        <taxon>Bivalvia</taxon>
        <taxon>Autobranchia</taxon>
        <taxon>Pteriomorphia</taxon>
        <taxon>Ostreida</taxon>
        <taxon>Ostreoidea</taxon>
        <taxon>Ostreidae</taxon>
        <taxon>Magallana</taxon>
    </lineage>
</organism>
<protein>
    <submittedName>
        <fullName evidence="2">Uncharacterized protein</fullName>
    </submittedName>
</protein>
<evidence type="ECO:0000313" key="2">
    <source>
        <dbReference type="EMBL" id="EKC22756.1"/>
    </source>
</evidence>
<dbReference type="InterPro" id="IPR011011">
    <property type="entry name" value="Znf_FYVE_PHD"/>
</dbReference>
<proteinExistence type="predicted"/>
<dbReference type="SUPFAM" id="SSF57903">
    <property type="entry name" value="FYVE/PHD zinc finger"/>
    <property type="match status" value="1"/>
</dbReference>
<dbReference type="CDD" id="cd15489">
    <property type="entry name" value="PHD_SF"/>
    <property type="match status" value="1"/>
</dbReference>
<dbReference type="SMART" id="SM00249">
    <property type="entry name" value="PHD"/>
    <property type="match status" value="1"/>
</dbReference>
<feature type="region of interest" description="Disordered" evidence="1">
    <location>
        <begin position="557"/>
        <end position="642"/>
    </location>
</feature>
<dbReference type="InParanoid" id="K1QM84"/>
<dbReference type="InterPro" id="IPR013083">
    <property type="entry name" value="Znf_RING/FYVE/PHD"/>
</dbReference>